<dbReference type="AlphaFoldDB" id="A0A495FL65"/>
<gene>
    <name evidence="2" type="ORF">C8D78_0298</name>
</gene>
<accession>A0A495FL65</accession>
<protein>
    <submittedName>
        <fullName evidence="2">Uncharacterized protein</fullName>
    </submittedName>
</protein>
<reference evidence="2 3" key="1">
    <citation type="submission" date="2018-10" db="EMBL/GenBank/DDBJ databases">
        <title>Genomic Encyclopedia of Type Strains, Phase IV (KMG-IV): sequencing the most valuable type-strain genomes for metagenomic binning, comparative biology and taxonomic classification.</title>
        <authorList>
            <person name="Goeker M."/>
        </authorList>
    </citation>
    <scope>NUCLEOTIDE SEQUENCE [LARGE SCALE GENOMIC DNA]</scope>
    <source>
        <strain evidence="2 3">DSM 25586</strain>
    </source>
</reference>
<name>A0A495FL65_9MICC</name>
<evidence type="ECO:0000256" key="1">
    <source>
        <dbReference type="SAM" id="MobiDB-lite"/>
    </source>
</evidence>
<feature type="region of interest" description="Disordered" evidence="1">
    <location>
        <begin position="72"/>
        <end position="100"/>
    </location>
</feature>
<dbReference type="RefSeq" id="WP_120950102.1">
    <property type="nucleotide sequence ID" value="NZ_RBIR01000001.1"/>
</dbReference>
<evidence type="ECO:0000313" key="3">
    <source>
        <dbReference type="Proteomes" id="UP000276055"/>
    </source>
</evidence>
<comment type="caution">
    <text evidence="2">The sequence shown here is derived from an EMBL/GenBank/DDBJ whole genome shotgun (WGS) entry which is preliminary data.</text>
</comment>
<dbReference type="Proteomes" id="UP000276055">
    <property type="component" value="Unassembled WGS sequence"/>
</dbReference>
<dbReference type="OrthoDB" id="4935951at2"/>
<proteinExistence type="predicted"/>
<dbReference type="EMBL" id="RBIR01000001">
    <property type="protein sequence ID" value="RKR29980.1"/>
    <property type="molecule type" value="Genomic_DNA"/>
</dbReference>
<organism evidence="2 3">
    <name type="scientific">Arthrobacter oryzae</name>
    <dbReference type="NCBI Taxonomy" id="409290"/>
    <lineage>
        <taxon>Bacteria</taxon>
        <taxon>Bacillati</taxon>
        <taxon>Actinomycetota</taxon>
        <taxon>Actinomycetes</taxon>
        <taxon>Micrococcales</taxon>
        <taxon>Micrococcaceae</taxon>
        <taxon>Arthrobacter</taxon>
    </lineage>
</organism>
<evidence type="ECO:0000313" key="2">
    <source>
        <dbReference type="EMBL" id="RKR29980.1"/>
    </source>
</evidence>
<sequence length="100" mass="10789">MALSNEESEQRRGIAASLPYTGLSLDELWLKYFTLGGQAGEFEVEAYLHGAMSLPDLQRDILAHAVNERLDALNSPAPRAPYSTPDTGKADEGSGPEQSP</sequence>